<dbReference type="PRINTS" id="PR00344">
    <property type="entry name" value="BCTRLSENSOR"/>
</dbReference>
<dbReference type="CDD" id="cd00082">
    <property type="entry name" value="HisKA"/>
    <property type="match status" value="1"/>
</dbReference>
<dbReference type="InterPro" id="IPR003660">
    <property type="entry name" value="HAMP_dom"/>
</dbReference>
<evidence type="ECO:0000313" key="17">
    <source>
        <dbReference type="EMBL" id="MCW8088275.1"/>
    </source>
</evidence>
<dbReference type="InterPro" id="IPR050980">
    <property type="entry name" value="2C_sensor_his_kinase"/>
</dbReference>
<dbReference type="PROSITE" id="PS50109">
    <property type="entry name" value="HIS_KIN"/>
    <property type="match status" value="1"/>
</dbReference>
<proteinExistence type="predicted"/>
<evidence type="ECO:0000256" key="11">
    <source>
        <dbReference type="ARBA" id="ARBA00022840"/>
    </source>
</evidence>
<reference evidence="17 18" key="1">
    <citation type="submission" date="2022-10" db="EMBL/GenBank/DDBJ databases">
        <title>Roseococcus glaciei nov., sp. nov., isolated from glacier.</title>
        <authorList>
            <person name="Liu Q."/>
            <person name="Xin Y.-H."/>
        </authorList>
    </citation>
    <scope>NUCLEOTIDE SEQUENCE [LARGE SCALE GENOMIC DNA]</scope>
    <source>
        <strain evidence="17 18">MDT2-1-1</strain>
    </source>
</reference>
<dbReference type="InterPro" id="IPR036097">
    <property type="entry name" value="HisK_dim/P_sf"/>
</dbReference>
<dbReference type="SUPFAM" id="SSF47384">
    <property type="entry name" value="Homodimeric domain of signal transducing histidine kinase"/>
    <property type="match status" value="1"/>
</dbReference>
<evidence type="ECO:0000256" key="14">
    <source>
        <dbReference type="ARBA" id="ARBA00023136"/>
    </source>
</evidence>
<evidence type="ECO:0000256" key="2">
    <source>
        <dbReference type="ARBA" id="ARBA00004429"/>
    </source>
</evidence>
<evidence type="ECO:0000256" key="7">
    <source>
        <dbReference type="ARBA" id="ARBA00022679"/>
    </source>
</evidence>
<comment type="catalytic activity">
    <reaction evidence="1">
        <text>ATP + protein L-histidine = ADP + protein N-phospho-L-histidine.</text>
        <dbReference type="EC" id="2.7.13.3"/>
    </reaction>
</comment>
<keyword evidence="4" id="KW-1003">Cell membrane</keyword>
<evidence type="ECO:0000256" key="5">
    <source>
        <dbReference type="ARBA" id="ARBA00022519"/>
    </source>
</evidence>
<dbReference type="InterPro" id="IPR004358">
    <property type="entry name" value="Sig_transdc_His_kin-like_C"/>
</dbReference>
<keyword evidence="11 17" id="KW-0067">ATP-binding</keyword>
<dbReference type="CDD" id="cd00075">
    <property type="entry name" value="HATPase"/>
    <property type="match status" value="1"/>
</dbReference>
<gene>
    <name evidence="17" type="ORF">OF850_22045</name>
</gene>
<dbReference type="SMART" id="SM00388">
    <property type="entry name" value="HisKA"/>
    <property type="match status" value="1"/>
</dbReference>
<dbReference type="InterPro" id="IPR003661">
    <property type="entry name" value="HisK_dim/P_dom"/>
</dbReference>
<dbReference type="PANTHER" id="PTHR44936">
    <property type="entry name" value="SENSOR PROTEIN CREC"/>
    <property type="match status" value="1"/>
</dbReference>
<feature type="domain" description="Histidine kinase" evidence="15">
    <location>
        <begin position="247"/>
        <end position="445"/>
    </location>
</feature>
<dbReference type="PROSITE" id="PS50885">
    <property type="entry name" value="HAMP"/>
    <property type="match status" value="1"/>
</dbReference>
<keyword evidence="7" id="KW-0808">Transferase</keyword>
<dbReference type="Pfam" id="PF00512">
    <property type="entry name" value="HisKA"/>
    <property type="match status" value="1"/>
</dbReference>
<dbReference type="Proteomes" id="UP001526430">
    <property type="component" value="Unassembled WGS sequence"/>
</dbReference>
<comment type="caution">
    <text evidence="17">The sequence shown here is derived from an EMBL/GenBank/DDBJ whole genome shotgun (WGS) entry which is preliminary data.</text>
</comment>
<keyword evidence="10" id="KW-0418">Kinase</keyword>
<evidence type="ECO:0000259" key="16">
    <source>
        <dbReference type="PROSITE" id="PS50885"/>
    </source>
</evidence>
<keyword evidence="8" id="KW-0812">Transmembrane</keyword>
<dbReference type="InterPro" id="IPR005467">
    <property type="entry name" value="His_kinase_dom"/>
</dbReference>
<feature type="domain" description="HAMP" evidence="16">
    <location>
        <begin position="187"/>
        <end position="239"/>
    </location>
</feature>
<dbReference type="Gene3D" id="1.10.8.500">
    <property type="entry name" value="HAMP domain in histidine kinase"/>
    <property type="match status" value="1"/>
</dbReference>
<evidence type="ECO:0000256" key="10">
    <source>
        <dbReference type="ARBA" id="ARBA00022777"/>
    </source>
</evidence>
<evidence type="ECO:0000313" key="18">
    <source>
        <dbReference type="Proteomes" id="UP001526430"/>
    </source>
</evidence>
<evidence type="ECO:0000256" key="3">
    <source>
        <dbReference type="ARBA" id="ARBA00012438"/>
    </source>
</evidence>
<dbReference type="SUPFAM" id="SSF158472">
    <property type="entry name" value="HAMP domain-like"/>
    <property type="match status" value="1"/>
</dbReference>
<dbReference type="Gene3D" id="1.10.287.130">
    <property type="match status" value="1"/>
</dbReference>
<dbReference type="InterPro" id="IPR036890">
    <property type="entry name" value="HATPase_C_sf"/>
</dbReference>
<evidence type="ECO:0000256" key="12">
    <source>
        <dbReference type="ARBA" id="ARBA00022989"/>
    </source>
</evidence>
<evidence type="ECO:0000259" key="15">
    <source>
        <dbReference type="PROSITE" id="PS50109"/>
    </source>
</evidence>
<dbReference type="Gene3D" id="3.30.565.10">
    <property type="entry name" value="Histidine kinase-like ATPase, C-terminal domain"/>
    <property type="match status" value="1"/>
</dbReference>
<dbReference type="EC" id="2.7.13.3" evidence="3"/>
<dbReference type="CDD" id="cd06225">
    <property type="entry name" value="HAMP"/>
    <property type="match status" value="1"/>
</dbReference>
<keyword evidence="6" id="KW-0597">Phosphoprotein</keyword>
<evidence type="ECO:0000256" key="4">
    <source>
        <dbReference type="ARBA" id="ARBA00022475"/>
    </source>
</evidence>
<keyword evidence="14" id="KW-0472">Membrane</keyword>
<dbReference type="SMART" id="SM00387">
    <property type="entry name" value="HATPase_c"/>
    <property type="match status" value="1"/>
</dbReference>
<comment type="subcellular location">
    <subcellularLocation>
        <location evidence="2">Cell inner membrane</location>
        <topology evidence="2">Multi-pass membrane protein</topology>
    </subcellularLocation>
</comment>
<evidence type="ECO:0000256" key="6">
    <source>
        <dbReference type="ARBA" id="ARBA00022553"/>
    </source>
</evidence>
<dbReference type="InterPro" id="IPR003594">
    <property type="entry name" value="HATPase_dom"/>
</dbReference>
<organism evidence="17 18">
    <name type="scientific">Sabulicella glaciei</name>
    <dbReference type="NCBI Taxonomy" id="2984948"/>
    <lineage>
        <taxon>Bacteria</taxon>
        <taxon>Pseudomonadati</taxon>
        <taxon>Pseudomonadota</taxon>
        <taxon>Alphaproteobacteria</taxon>
        <taxon>Acetobacterales</taxon>
        <taxon>Acetobacteraceae</taxon>
        <taxon>Sabulicella</taxon>
    </lineage>
</organism>
<name>A0ABT3P1G5_9PROT</name>
<evidence type="ECO:0000256" key="9">
    <source>
        <dbReference type="ARBA" id="ARBA00022741"/>
    </source>
</evidence>
<keyword evidence="18" id="KW-1185">Reference proteome</keyword>
<keyword evidence="9" id="KW-0547">Nucleotide-binding</keyword>
<dbReference type="PANTHER" id="PTHR44936:SF5">
    <property type="entry name" value="SENSOR HISTIDINE KINASE ENVZ"/>
    <property type="match status" value="1"/>
</dbReference>
<dbReference type="SUPFAM" id="SSF55874">
    <property type="entry name" value="ATPase domain of HSP90 chaperone/DNA topoisomerase II/histidine kinase"/>
    <property type="match status" value="1"/>
</dbReference>
<keyword evidence="12" id="KW-1133">Transmembrane helix</keyword>
<dbReference type="SMART" id="SM00304">
    <property type="entry name" value="HAMP"/>
    <property type="match status" value="1"/>
</dbReference>
<evidence type="ECO:0000256" key="8">
    <source>
        <dbReference type="ARBA" id="ARBA00022692"/>
    </source>
</evidence>
<dbReference type="RefSeq" id="WP_301592473.1">
    <property type="nucleotide sequence ID" value="NZ_JAPFQI010000031.1"/>
</dbReference>
<sequence>MSTSGGGEARPRGVRWLWPGSLAGRITLLLLGGLTLLHLGSMVVHERALHGAESGARLERLLGRLTTATATVANTPEASRDAAAHALSLPGIELHWDRVAPLPDIAPPIPLAEAATRLGPGARLGWDPKAEPGHRAVGGIPLEAGGWLVFSANWIGAPSDAPEGGNVLASMVAMTLGIALASALVVRWITHPLRRLADAADKIGRDLHTRPLPTDGPSEVQHAAAAFNAMQDRIRRLIEDRTETLASMSHDLRTPLSRLKLRAGFLPEGEDRERMEADIAEMEAMVGRTLDYIREGRDAEPTRHTDLAAILQTLASDAADVGHDVAYEGPARVVLPLRRLAAKRALSNLVENAITHGAPPVRLRVRDEGSRVVVEISDAGRGIPPADRDRALEPFVQLDAARGRGGSGLGLAIAARFAEASGGRLELNESRQGGLLACVILPRVQG</sequence>
<protein>
    <recommendedName>
        <fullName evidence="3">histidine kinase</fullName>
        <ecNumber evidence="3">2.7.13.3</ecNumber>
    </recommendedName>
</protein>
<dbReference type="GO" id="GO:0005524">
    <property type="term" value="F:ATP binding"/>
    <property type="evidence" value="ECO:0007669"/>
    <property type="project" value="UniProtKB-KW"/>
</dbReference>
<dbReference type="Pfam" id="PF00672">
    <property type="entry name" value="HAMP"/>
    <property type="match status" value="1"/>
</dbReference>
<dbReference type="Pfam" id="PF02518">
    <property type="entry name" value="HATPase_c"/>
    <property type="match status" value="1"/>
</dbReference>
<evidence type="ECO:0000256" key="13">
    <source>
        <dbReference type="ARBA" id="ARBA00023012"/>
    </source>
</evidence>
<evidence type="ECO:0000256" key="1">
    <source>
        <dbReference type="ARBA" id="ARBA00000085"/>
    </source>
</evidence>
<keyword evidence="5" id="KW-0997">Cell inner membrane</keyword>
<keyword evidence="13" id="KW-0902">Two-component regulatory system</keyword>
<accession>A0ABT3P1G5</accession>
<dbReference type="EMBL" id="JAPFQI010000031">
    <property type="protein sequence ID" value="MCW8088275.1"/>
    <property type="molecule type" value="Genomic_DNA"/>
</dbReference>